<feature type="region of interest" description="Disordered" evidence="1">
    <location>
        <begin position="110"/>
        <end position="147"/>
    </location>
</feature>
<organism evidence="2 3">
    <name type="scientific">Hydnum rufescens UP504</name>
    <dbReference type="NCBI Taxonomy" id="1448309"/>
    <lineage>
        <taxon>Eukaryota</taxon>
        <taxon>Fungi</taxon>
        <taxon>Dikarya</taxon>
        <taxon>Basidiomycota</taxon>
        <taxon>Agaricomycotina</taxon>
        <taxon>Agaricomycetes</taxon>
        <taxon>Cantharellales</taxon>
        <taxon>Hydnaceae</taxon>
        <taxon>Hydnum</taxon>
    </lineage>
</organism>
<gene>
    <name evidence="2" type="ORF">BS47DRAFT_1356146</name>
</gene>
<accession>A0A9P6ACT6</accession>
<dbReference type="Proteomes" id="UP000886523">
    <property type="component" value="Unassembled WGS sequence"/>
</dbReference>
<keyword evidence="3" id="KW-1185">Reference proteome</keyword>
<evidence type="ECO:0000256" key="1">
    <source>
        <dbReference type="SAM" id="MobiDB-lite"/>
    </source>
</evidence>
<protein>
    <submittedName>
        <fullName evidence="2">Uncharacterized protein</fullName>
    </submittedName>
</protein>
<evidence type="ECO:0000313" key="3">
    <source>
        <dbReference type="Proteomes" id="UP000886523"/>
    </source>
</evidence>
<dbReference type="AlphaFoldDB" id="A0A9P6ACT6"/>
<sequence length="221" mass="24445">MLASNRTQFCCPTSGNCRGQEPLASNRPDRNDRPDHHRYRTLVTAFKHPPPLHKLGVLLSVLLSEFPHLPRVSLHSDASYFYCLAIYENLVELGEGEYIARAPPQFTQEARESVKMRMQTSQNRSSRSSSSLPNLHPLSTDAQSGLPEAPDLTGRIIRLDSSAFATGGYSSVWRGSLPSATPDDPNGSLRVLPAIDGFRKPYMLTTDELGCYQGASCFAYE</sequence>
<dbReference type="EMBL" id="MU129342">
    <property type="protein sequence ID" value="KAF9503517.1"/>
    <property type="molecule type" value="Genomic_DNA"/>
</dbReference>
<feature type="compositionally biased region" description="Low complexity" evidence="1">
    <location>
        <begin position="119"/>
        <end position="140"/>
    </location>
</feature>
<evidence type="ECO:0000313" key="2">
    <source>
        <dbReference type="EMBL" id="KAF9503517.1"/>
    </source>
</evidence>
<comment type="caution">
    <text evidence="2">The sequence shown here is derived from an EMBL/GenBank/DDBJ whole genome shotgun (WGS) entry which is preliminary data.</text>
</comment>
<proteinExistence type="predicted"/>
<reference evidence="2" key="1">
    <citation type="journal article" date="2020" name="Nat. Commun.">
        <title>Large-scale genome sequencing of mycorrhizal fungi provides insights into the early evolution of symbiotic traits.</title>
        <authorList>
            <person name="Miyauchi S."/>
            <person name="Kiss E."/>
            <person name="Kuo A."/>
            <person name="Drula E."/>
            <person name="Kohler A."/>
            <person name="Sanchez-Garcia M."/>
            <person name="Morin E."/>
            <person name="Andreopoulos B."/>
            <person name="Barry K.W."/>
            <person name="Bonito G."/>
            <person name="Buee M."/>
            <person name="Carver A."/>
            <person name="Chen C."/>
            <person name="Cichocki N."/>
            <person name="Clum A."/>
            <person name="Culley D."/>
            <person name="Crous P.W."/>
            <person name="Fauchery L."/>
            <person name="Girlanda M."/>
            <person name="Hayes R.D."/>
            <person name="Keri Z."/>
            <person name="LaButti K."/>
            <person name="Lipzen A."/>
            <person name="Lombard V."/>
            <person name="Magnuson J."/>
            <person name="Maillard F."/>
            <person name="Murat C."/>
            <person name="Nolan M."/>
            <person name="Ohm R.A."/>
            <person name="Pangilinan J."/>
            <person name="Pereira M.F."/>
            <person name="Perotto S."/>
            <person name="Peter M."/>
            <person name="Pfister S."/>
            <person name="Riley R."/>
            <person name="Sitrit Y."/>
            <person name="Stielow J.B."/>
            <person name="Szollosi G."/>
            <person name="Zifcakova L."/>
            <person name="Stursova M."/>
            <person name="Spatafora J.W."/>
            <person name="Tedersoo L."/>
            <person name="Vaario L.M."/>
            <person name="Yamada A."/>
            <person name="Yan M."/>
            <person name="Wang P."/>
            <person name="Xu J."/>
            <person name="Bruns T."/>
            <person name="Baldrian P."/>
            <person name="Vilgalys R."/>
            <person name="Dunand C."/>
            <person name="Henrissat B."/>
            <person name="Grigoriev I.V."/>
            <person name="Hibbett D."/>
            <person name="Nagy L.G."/>
            <person name="Martin F.M."/>
        </authorList>
    </citation>
    <scope>NUCLEOTIDE SEQUENCE</scope>
    <source>
        <strain evidence="2">UP504</strain>
    </source>
</reference>
<name>A0A9P6ACT6_9AGAM</name>